<keyword evidence="3" id="KW-0472">Membrane</keyword>
<protein>
    <submittedName>
        <fullName evidence="5">Adenylate/guanylate cyclase domain-containing protein</fullName>
    </submittedName>
</protein>
<dbReference type="Pfam" id="PF05226">
    <property type="entry name" value="CHASE2"/>
    <property type="match status" value="1"/>
</dbReference>
<dbReference type="PANTHER" id="PTHR43081:SF1">
    <property type="entry name" value="ADENYLATE CYCLASE, TERMINAL-DIFFERENTIATION SPECIFIC"/>
    <property type="match status" value="1"/>
</dbReference>
<feature type="transmembrane region" description="Helical" evidence="3">
    <location>
        <begin position="307"/>
        <end position="324"/>
    </location>
</feature>
<evidence type="ECO:0000256" key="2">
    <source>
        <dbReference type="SAM" id="MobiDB-lite"/>
    </source>
</evidence>
<dbReference type="CDD" id="cd07302">
    <property type="entry name" value="CHD"/>
    <property type="match status" value="1"/>
</dbReference>
<evidence type="ECO:0000256" key="1">
    <source>
        <dbReference type="ARBA" id="ARBA00005381"/>
    </source>
</evidence>
<comment type="similarity">
    <text evidence="1">Belongs to the adenylyl cyclase class-3 family.</text>
</comment>
<comment type="caution">
    <text evidence="5">The sequence shown here is derived from an EMBL/GenBank/DDBJ whole genome shotgun (WGS) entry which is preliminary data.</text>
</comment>
<dbReference type="SMART" id="SM01080">
    <property type="entry name" value="CHASE2"/>
    <property type="match status" value="1"/>
</dbReference>
<gene>
    <name evidence="5" type="ORF">ENR64_09830</name>
</gene>
<keyword evidence="3" id="KW-1133">Transmembrane helix</keyword>
<organism evidence="5">
    <name type="scientific">Oscillatoriales cyanobacterium SpSt-418</name>
    <dbReference type="NCBI Taxonomy" id="2282169"/>
    <lineage>
        <taxon>Bacteria</taxon>
        <taxon>Bacillati</taxon>
        <taxon>Cyanobacteriota</taxon>
        <taxon>Cyanophyceae</taxon>
        <taxon>Oscillatoriophycideae</taxon>
        <taxon>Oscillatoriales</taxon>
    </lineage>
</organism>
<dbReference type="InterPro" id="IPR001054">
    <property type="entry name" value="A/G_cyclase"/>
</dbReference>
<keyword evidence="3" id="KW-0812">Transmembrane</keyword>
<feature type="transmembrane region" description="Helical" evidence="3">
    <location>
        <begin position="354"/>
        <end position="374"/>
    </location>
</feature>
<feature type="domain" description="Guanylate cyclase" evidence="4">
    <location>
        <begin position="423"/>
        <end position="561"/>
    </location>
</feature>
<dbReference type="AlphaFoldDB" id="A0A7C3PEU4"/>
<evidence type="ECO:0000259" key="4">
    <source>
        <dbReference type="PROSITE" id="PS50125"/>
    </source>
</evidence>
<dbReference type="Pfam" id="PF00211">
    <property type="entry name" value="Guanylate_cyc"/>
    <property type="match status" value="1"/>
</dbReference>
<dbReference type="PANTHER" id="PTHR43081">
    <property type="entry name" value="ADENYLATE CYCLASE, TERMINAL-DIFFERENTIATION SPECIFIC-RELATED"/>
    <property type="match status" value="1"/>
</dbReference>
<accession>A0A7C3PEU4</accession>
<dbReference type="GO" id="GO:0004016">
    <property type="term" value="F:adenylate cyclase activity"/>
    <property type="evidence" value="ECO:0007669"/>
    <property type="project" value="UniProtKB-ARBA"/>
</dbReference>
<reference evidence="5" key="1">
    <citation type="journal article" date="2020" name="mSystems">
        <title>Genome- and Community-Level Interaction Insights into Carbon Utilization and Element Cycling Functions of Hydrothermarchaeota in Hydrothermal Sediment.</title>
        <authorList>
            <person name="Zhou Z."/>
            <person name="Liu Y."/>
            <person name="Xu W."/>
            <person name="Pan J."/>
            <person name="Luo Z.H."/>
            <person name="Li M."/>
        </authorList>
    </citation>
    <scope>NUCLEOTIDE SEQUENCE [LARGE SCALE GENOMIC DNA]</scope>
    <source>
        <strain evidence="5">SpSt-418</strain>
    </source>
</reference>
<dbReference type="InterPro" id="IPR007890">
    <property type="entry name" value="CHASE2"/>
</dbReference>
<feature type="compositionally biased region" description="Basic and acidic residues" evidence="2">
    <location>
        <begin position="629"/>
        <end position="638"/>
    </location>
</feature>
<dbReference type="InterPro" id="IPR050697">
    <property type="entry name" value="Adenylyl/Guanylyl_Cyclase_3/4"/>
</dbReference>
<dbReference type="GO" id="GO:0035556">
    <property type="term" value="P:intracellular signal transduction"/>
    <property type="evidence" value="ECO:0007669"/>
    <property type="project" value="InterPro"/>
</dbReference>
<dbReference type="GO" id="GO:0009190">
    <property type="term" value="P:cyclic nucleotide biosynthetic process"/>
    <property type="evidence" value="ECO:0007669"/>
    <property type="project" value="InterPro"/>
</dbReference>
<feature type="transmembrane region" description="Helical" evidence="3">
    <location>
        <begin position="329"/>
        <end position="348"/>
    </location>
</feature>
<dbReference type="EMBL" id="DSRU01000139">
    <property type="protein sequence ID" value="HFM98035.1"/>
    <property type="molecule type" value="Genomic_DNA"/>
</dbReference>
<name>A0A7C3PEU4_9CYAN</name>
<evidence type="ECO:0000256" key="3">
    <source>
        <dbReference type="SAM" id="Phobius"/>
    </source>
</evidence>
<proteinExistence type="inferred from homology"/>
<evidence type="ECO:0000313" key="5">
    <source>
        <dbReference type="EMBL" id="HFM98035.1"/>
    </source>
</evidence>
<feature type="region of interest" description="Disordered" evidence="2">
    <location>
        <begin position="619"/>
        <end position="638"/>
    </location>
</feature>
<sequence length="638" mass="70857">MALTCVSITGTLASLRSLGVLERLELTTYDQMMRSRPDRAMSDRLLIVGISEKDIQSQKRFPLSDQTIATALRQLQVHRPRVIGLDLYRDFPYEPGHTELVKQLQQPNVIAITKLADSEDIGVPPPASVPPERVGFNDILTDPDGVVRRSLLYAEADYDHAFAMRVTLAYLKKDGIRPITSKEGHLQLGKSVIPPLEQTDGQYQKLDAAGYQTLLDYQSRQQIAPQVSLTQVLQGKVNPTLIRDRIVLIGTTARSNKDVFVTPYSASDRNTSSTPGVVVHGQAVLALLDSALTGKSVFWFWDEWQELIWLGFWSLLGGTLAWFVRNPFMFGLTGTVTILTLLGIGYGVFLKQGWIPVAVPTLGFGATAVLVVIYRAQQAHRQQQMTMKLLGQNTSPEIATALWQSRDRLLRSGKLPGQKLIATMLLTDIKNFSTISEQMLPENLLEWLNEYLSVITHEVRSRQGIINKFTGDGMLAVFGVPVNRTTPVEISHDAQQAVACAMAMGDRLRELNQNWQLRGLPTIEMRVGIFTGPVVVGSLGGKDRLEYGVIGDSVNIAARLESYEKVRQSDLCRVLIAKETLIHLQDKFVVEAWGPLELKGKRQKVEVYRVLHWAEGSSDELPGPGTSPDDLKNVTKAV</sequence>
<dbReference type="Gene3D" id="3.30.70.1230">
    <property type="entry name" value="Nucleotide cyclase"/>
    <property type="match status" value="1"/>
</dbReference>
<dbReference type="InterPro" id="IPR029787">
    <property type="entry name" value="Nucleotide_cyclase"/>
</dbReference>
<dbReference type="SMART" id="SM00044">
    <property type="entry name" value="CYCc"/>
    <property type="match status" value="1"/>
</dbReference>
<dbReference type="SUPFAM" id="SSF55073">
    <property type="entry name" value="Nucleotide cyclase"/>
    <property type="match status" value="1"/>
</dbReference>
<dbReference type="PROSITE" id="PS50125">
    <property type="entry name" value="GUANYLATE_CYCLASE_2"/>
    <property type="match status" value="1"/>
</dbReference>